<gene>
    <name evidence="1" type="primary">BDF1</name>
    <name evidence="1" type="ORF">M8818_001485</name>
</gene>
<name>A0ACC3SKA6_9PEZI</name>
<sequence>MSVNGGATEPIPETTAAPSSAPDDSDLFGDEPAQPQPLKEEAQEPTPPATMGETVDTQPAATEPVANTSSGIDGTAQFIPSDAKLDHATPPPEKPLATGDSDATMTDAPTRASTLHLTVQGLDTSLDGADAPKSEDAPASLDSISALPNGTASATESAATETPAAQPAQESASAPVDAPQDSAAPIAPTAESDQTMQDAPVSGLVRPREEEEGSDEPAAKRTKTEDNSPVAQPADVKPTVAESAPVAPAAPVTIPAATNGNAPHHPPAPSYSSEPMTPYQKQALLDKMKNTKKVKAAFWFLKPVDYVALNIPHYPDIIKHPMDLGTIEQKLKGDKYGSMDDLVADFELMVNNCIKFNGPTHAASAAALSMRAYFLKQLEAVPTGAAAAGPVKAKKQSPAPPKPVARRESRTAAAPGAARSPTQTDTFALLPGGTPMIRRESTAGRPKRAVIPPAPRDLPYSTTKPKRKEAQIGLKFCDHVLNEMKKPKYDKVAAAFLVPVDPVALNIPHYRSIIKEPMDISTITMKLKNGQYSNDKEFKGDWDLMFANCFKFNPADNIVHSMGKELQRGFEREWEKKDSWIAKNQPRSHRASSASDVGSDDDDSDAEEDDDVEHDNNEATIAMLRQQLESMQQIVANIGGKRDSPKVGGKKKKGSGKSKKSGSLPSAPRTTIKTKPKKQRLVTYEEKQEISNATEHMTAAQVEKLTNIITENVSKYKVCLPICYSLSVRLTNVIQDMAGEDVELEIDELPNEVQHKLLKFVRSIFPPARASNDEASAVDDDYEPERGGARGGNARKKHKPMKKHEQESSIKHLKDTLSQLQQGVSSAAYNAAPSRAAHHDSSDDDESESSEEE</sequence>
<evidence type="ECO:0000313" key="1">
    <source>
        <dbReference type="EMBL" id="KAK8217232.1"/>
    </source>
</evidence>
<organism evidence="1 2">
    <name type="scientific">Zalaria obscura</name>
    <dbReference type="NCBI Taxonomy" id="2024903"/>
    <lineage>
        <taxon>Eukaryota</taxon>
        <taxon>Fungi</taxon>
        <taxon>Dikarya</taxon>
        <taxon>Ascomycota</taxon>
        <taxon>Pezizomycotina</taxon>
        <taxon>Dothideomycetes</taxon>
        <taxon>Dothideomycetidae</taxon>
        <taxon>Dothideales</taxon>
        <taxon>Zalariaceae</taxon>
        <taxon>Zalaria</taxon>
    </lineage>
</organism>
<dbReference type="Proteomes" id="UP001320706">
    <property type="component" value="Unassembled WGS sequence"/>
</dbReference>
<proteinExistence type="predicted"/>
<keyword evidence="2" id="KW-1185">Reference proteome</keyword>
<evidence type="ECO:0000313" key="2">
    <source>
        <dbReference type="Proteomes" id="UP001320706"/>
    </source>
</evidence>
<protein>
    <submittedName>
        <fullName evidence="1">Transcription initiation at TATA-containing promoter protein</fullName>
    </submittedName>
</protein>
<dbReference type="EMBL" id="JAMKPW020000006">
    <property type="protein sequence ID" value="KAK8217232.1"/>
    <property type="molecule type" value="Genomic_DNA"/>
</dbReference>
<accession>A0ACC3SKA6</accession>
<comment type="caution">
    <text evidence="1">The sequence shown here is derived from an EMBL/GenBank/DDBJ whole genome shotgun (WGS) entry which is preliminary data.</text>
</comment>
<reference evidence="1" key="1">
    <citation type="submission" date="2024-02" db="EMBL/GenBank/DDBJ databases">
        <title>Metagenome Assembled Genome of Zalaria obscura JY119.</title>
        <authorList>
            <person name="Vighnesh L."/>
            <person name="Jagadeeshwari U."/>
            <person name="Venkata Ramana C."/>
            <person name="Sasikala C."/>
        </authorList>
    </citation>
    <scope>NUCLEOTIDE SEQUENCE</scope>
    <source>
        <strain evidence="1">JY119</strain>
    </source>
</reference>